<protein>
    <recommendedName>
        <fullName evidence="2">DUF8128 domain-containing protein</fullName>
    </recommendedName>
</protein>
<organism evidence="3 4">
    <name type="scientific">Candidatus Zambryskibacteria bacterium RIFCSPLOWO2_01_FULL_35_19</name>
    <dbReference type="NCBI Taxonomy" id="1802757"/>
    <lineage>
        <taxon>Bacteria</taxon>
        <taxon>Candidatus Zambryskiibacteriota</taxon>
    </lineage>
</organism>
<dbReference type="EMBL" id="MHWA01000002">
    <property type="protein sequence ID" value="OHB02509.1"/>
    <property type="molecule type" value="Genomic_DNA"/>
</dbReference>
<feature type="domain" description="DUF8128" evidence="2">
    <location>
        <begin position="98"/>
        <end position="395"/>
    </location>
</feature>
<keyword evidence="1" id="KW-1133">Transmembrane helix</keyword>
<reference evidence="3 4" key="1">
    <citation type="journal article" date="2016" name="Nat. Commun.">
        <title>Thousands of microbial genomes shed light on interconnected biogeochemical processes in an aquifer system.</title>
        <authorList>
            <person name="Anantharaman K."/>
            <person name="Brown C.T."/>
            <person name="Hug L.A."/>
            <person name="Sharon I."/>
            <person name="Castelle C.J."/>
            <person name="Probst A.J."/>
            <person name="Thomas B.C."/>
            <person name="Singh A."/>
            <person name="Wilkins M.J."/>
            <person name="Karaoz U."/>
            <person name="Brodie E.L."/>
            <person name="Williams K.H."/>
            <person name="Hubbard S.S."/>
            <person name="Banfield J.F."/>
        </authorList>
    </citation>
    <scope>NUCLEOTIDE SEQUENCE [LARGE SCALE GENOMIC DNA]</scope>
</reference>
<feature type="transmembrane region" description="Helical" evidence="1">
    <location>
        <begin position="20"/>
        <end position="42"/>
    </location>
</feature>
<keyword evidence="1" id="KW-0812">Transmembrane</keyword>
<dbReference type="InterPro" id="IPR058441">
    <property type="entry name" value="DUF8128"/>
</dbReference>
<name>A0A1G2TZE6_9BACT</name>
<comment type="caution">
    <text evidence="3">The sequence shown here is derived from an EMBL/GenBank/DDBJ whole genome shotgun (WGS) entry which is preliminary data.</text>
</comment>
<dbReference type="Pfam" id="PF26449">
    <property type="entry name" value="DUF8128"/>
    <property type="match status" value="1"/>
</dbReference>
<dbReference type="AlphaFoldDB" id="A0A1G2TZE6"/>
<dbReference type="Proteomes" id="UP000178404">
    <property type="component" value="Unassembled WGS sequence"/>
</dbReference>
<evidence type="ECO:0000313" key="3">
    <source>
        <dbReference type="EMBL" id="OHB02509.1"/>
    </source>
</evidence>
<proteinExistence type="predicted"/>
<sequence>MQLGFIPPEIWSGFSLAFKYIYALLPIWLPAAFIVSAFRAWIRYSQTKFWQKEGSVLLEIKLPREITKSPLAMEVVLGAFHQGGGEGTWIDRIWKGKTRSWFSLEIVSLGGKVRFFIWTQLKHRNNIEAQIYSQYPEVEIYEVEDYAKPFYYNKNVNQIWAAEFALTKPDPYPIKTYVDYGLDKDPKEEFKIDPITPMIEFLGSITEGHNICIQILIRAHKKRRLFDVFGEKEDSWTDEAKKQKDEIIEKLKVAKEEGGFPRIPSKGESDIIAALERSVSKFPFDCGIRAIYIADKDKFNPANIGGVLGFVKQYSSLNLNGFKPAGWFTDFDYPWQEWFGKKEKLMPRALEEYKLRRYFYSPWRGKKYHVSKPFVLNVEELATIYHFPGSIASTPTFERVPSLKSKAPSNLPI</sequence>
<accession>A0A1G2TZE6</accession>
<gene>
    <name evidence="3" type="ORF">A3A90_01485</name>
</gene>
<evidence type="ECO:0000313" key="4">
    <source>
        <dbReference type="Proteomes" id="UP000178404"/>
    </source>
</evidence>
<evidence type="ECO:0000259" key="2">
    <source>
        <dbReference type="Pfam" id="PF26449"/>
    </source>
</evidence>
<evidence type="ECO:0000256" key="1">
    <source>
        <dbReference type="SAM" id="Phobius"/>
    </source>
</evidence>
<keyword evidence="1" id="KW-0472">Membrane</keyword>